<evidence type="ECO:0000259" key="10">
    <source>
        <dbReference type="Pfam" id="PF04983"/>
    </source>
</evidence>
<keyword evidence="6" id="KW-0479">Metal-binding</keyword>
<dbReference type="Pfam" id="PF04983">
    <property type="entry name" value="RNA_pol_Rpb1_3"/>
    <property type="match status" value="1"/>
</dbReference>
<evidence type="ECO:0000256" key="2">
    <source>
        <dbReference type="ARBA" id="ARBA00012418"/>
    </source>
</evidence>
<evidence type="ECO:0000259" key="9">
    <source>
        <dbReference type="Pfam" id="PF00623"/>
    </source>
</evidence>
<evidence type="ECO:0000256" key="8">
    <source>
        <dbReference type="ARBA" id="ARBA00023163"/>
    </source>
</evidence>
<dbReference type="Gene3D" id="2.40.40.20">
    <property type="match status" value="1"/>
</dbReference>
<comment type="similarity">
    <text evidence="1">Belongs to the RNA polymerase beta' chain family.</text>
</comment>
<sequence length="263" mass="30025">MKFRFNECACTPYNADFDGDEMNVHFPQTYEAKAESSLLMGVKHNLVSPRAGQPLIAAIQDFITAGHLLTKKDTFLTHSEVQRISATLLDITDINQRKIRLPPPAIIWPIKLWTGKQLIELVIAPFVDSNVRLNLSTKNKIHNPDDGEFTHKDTYVIIRNNQLLCGSLDKTLLGSESKTSIFYTLLRDWGEQHAIDAMWRLARFSGVYLSNRGFSIGIGDVRPNQQLLDEKRILLENGYKTCDQLNKTMKMEKAENKTRFWLG</sequence>
<dbReference type="PANTHER" id="PTHR48446">
    <property type="entry name" value="DNA-DIRECTED RNA POLYMERASE SUBUNIT BETA' N-TERMINAL SECTION"/>
    <property type="match status" value="1"/>
</dbReference>
<evidence type="ECO:0000256" key="6">
    <source>
        <dbReference type="ARBA" id="ARBA00022723"/>
    </source>
</evidence>
<dbReference type="Gene3D" id="1.10.274.100">
    <property type="entry name" value="RNA polymerase Rpb1, domain 3"/>
    <property type="match status" value="1"/>
</dbReference>
<dbReference type="OrthoDB" id="270392at2759"/>
<evidence type="ECO:0000256" key="5">
    <source>
        <dbReference type="ARBA" id="ARBA00022695"/>
    </source>
</evidence>
<dbReference type="InterPro" id="IPR042102">
    <property type="entry name" value="RNA_pol_Rpb1_3_sf"/>
</dbReference>
<dbReference type="PANTHER" id="PTHR48446:SF1">
    <property type="entry name" value="DNA-DIRECTED RNA POLYMERASE SUBUNIT BETA' N-TERMINAL SECTION"/>
    <property type="match status" value="1"/>
</dbReference>
<dbReference type="InterPro" id="IPR007066">
    <property type="entry name" value="RNA_pol_Rpb1_3"/>
</dbReference>
<organism evidence="11 12">
    <name type="scientific">Meloidogyne enterolobii</name>
    <name type="common">Root-knot nematode worm</name>
    <name type="synonym">Meloidogyne mayaguensis</name>
    <dbReference type="NCBI Taxonomy" id="390850"/>
    <lineage>
        <taxon>Eukaryota</taxon>
        <taxon>Metazoa</taxon>
        <taxon>Ecdysozoa</taxon>
        <taxon>Nematoda</taxon>
        <taxon>Chromadorea</taxon>
        <taxon>Rhabditida</taxon>
        <taxon>Tylenchina</taxon>
        <taxon>Tylenchomorpha</taxon>
        <taxon>Tylenchoidea</taxon>
        <taxon>Meloidogynidae</taxon>
        <taxon>Meloidogyninae</taxon>
        <taxon>Meloidogyne</taxon>
    </lineage>
</organism>
<comment type="caution">
    <text evidence="11">The sequence shown here is derived from an EMBL/GenBank/DDBJ whole genome shotgun (WGS) entry which is preliminary data.</text>
</comment>
<keyword evidence="4" id="KW-0808">Transferase</keyword>
<dbReference type="GO" id="GO:0006351">
    <property type="term" value="P:DNA-templated transcription"/>
    <property type="evidence" value="ECO:0007669"/>
    <property type="project" value="InterPro"/>
</dbReference>
<evidence type="ECO:0000256" key="1">
    <source>
        <dbReference type="ARBA" id="ARBA00006460"/>
    </source>
</evidence>
<feature type="domain" description="RNA polymerase Rpb1" evidence="10">
    <location>
        <begin position="45"/>
        <end position="221"/>
    </location>
</feature>
<feature type="domain" description="RNA polymerase alpha subunit" evidence="9">
    <location>
        <begin position="3"/>
        <end position="42"/>
    </location>
</feature>
<evidence type="ECO:0000313" key="12">
    <source>
        <dbReference type="Proteomes" id="UP000580250"/>
    </source>
</evidence>
<dbReference type="SUPFAM" id="SSF64484">
    <property type="entry name" value="beta and beta-prime subunits of DNA dependent RNA-polymerase"/>
    <property type="match status" value="1"/>
</dbReference>
<protein>
    <recommendedName>
        <fullName evidence="2">DNA-directed RNA polymerase</fullName>
        <ecNumber evidence="2">2.7.7.6</ecNumber>
    </recommendedName>
</protein>
<dbReference type="GO" id="GO:0046872">
    <property type="term" value="F:metal ion binding"/>
    <property type="evidence" value="ECO:0007669"/>
    <property type="project" value="UniProtKB-KW"/>
</dbReference>
<evidence type="ECO:0000256" key="3">
    <source>
        <dbReference type="ARBA" id="ARBA00022478"/>
    </source>
</evidence>
<dbReference type="InterPro" id="IPR000722">
    <property type="entry name" value="RNA_pol_asu"/>
</dbReference>
<keyword evidence="5" id="KW-0548">Nucleotidyltransferase</keyword>
<dbReference type="Proteomes" id="UP000580250">
    <property type="component" value="Unassembled WGS sequence"/>
</dbReference>
<dbReference type="EMBL" id="CAJEWN010000053">
    <property type="protein sequence ID" value="CAD2153523.1"/>
    <property type="molecule type" value="Genomic_DNA"/>
</dbReference>
<evidence type="ECO:0000256" key="7">
    <source>
        <dbReference type="ARBA" id="ARBA00022833"/>
    </source>
</evidence>
<dbReference type="AlphaFoldDB" id="A0A6V7UCD8"/>
<evidence type="ECO:0000313" key="11">
    <source>
        <dbReference type="EMBL" id="CAD2153523.1"/>
    </source>
</evidence>
<keyword evidence="7" id="KW-0862">Zinc</keyword>
<evidence type="ECO:0000256" key="4">
    <source>
        <dbReference type="ARBA" id="ARBA00022679"/>
    </source>
</evidence>
<reference evidence="11 12" key="1">
    <citation type="submission" date="2020-08" db="EMBL/GenBank/DDBJ databases">
        <authorList>
            <person name="Koutsovoulos G."/>
            <person name="Danchin GJ E."/>
        </authorList>
    </citation>
    <scope>NUCLEOTIDE SEQUENCE [LARGE SCALE GENOMIC DNA]</scope>
</reference>
<dbReference type="InterPro" id="IPR015700">
    <property type="entry name" value="RPC1"/>
</dbReference>
<dbReference type="EC" id="2.7.7.6" evidence="2"/>
<dbReference type="GO" id="GO:0003677">
    <property type="term" value="F:DNA binding"/>
    <property type="evidence" value="ECO:0007669"/>
    <property type="project" value="InterPro"/>
</dbReference>
<dbReference type="Pfam" id="PF00623">
    <property type="entry name" value="RNA_pol_Rpb1_2"/>
    <property type="match status" value="1"/>
</dbReference>
<keyword evidence="8" id="KW-0804">Transcription</keyword>
<name>A0A6V7UCD8_MELEN</name>
<proteinExistence type="inferred from homology"/>
<dbReference type="GO" id="GO:0003899">
    <property type="term" value="F:DNA-directed RNA polymerase activity"/>
    <property type="evidence" value="ECO:0007669"/>
    <property type="project" value="UniProtKB-EC"/>
</dbReference>
<dbReference type="GO" id="GO:0000428">
    <property type="term" value="C:DNA-directed RNA polymerase complex"/>
    <property type="evidence" value="ECO:0007669"/>
    <property type="project" value="UniProtKB-KW"/>
</dbReference>
<keyword evidence="3" id="KW-0240">DNA-directed RNA polymerase</keyword>
<accession>A0A6V7UCD8</accession>
<gene>
    <name evidence="11" type="ORF">MENT_LOCUS11163</name>
</gene>